<feature type="binding site" description="in other chain" evidence="6">
    <location>
        <position position="259"/>
    </location>
    <ligand>
        <name>substrate</name>
        <note>ligand shared between dimeric partners</note>
    </ligand>
</feature>
<dbReference type="PRINTS" id="PR00076">
    <property type="entry name" value="6PGDHDRGNASE"/>
</dbReference>
<dbReference type="GO" id="GO:0050661">
    <property type="term" value="F:NADP binding"/>
    <property type="evidence" value="ECO:0007669"/>
    <property type="project" value="InterPro"/>
</dbReference>
<comment type="similarity">
    <text evidence="1 4 8">Belongs to the 6-phosphogluconate dehydrogenase family.</text>
</comment>
<dbReference type="SMART" id="SM01350">
    <property type="entry name" value="6PGD"/>
    <property type="match status" value="1"/>
</dbReference>
<feature type="active site" description="Proton donor" evidence="5">
    <location>
        <position position="188"/>
    </location>
</feature>
<dbReference type="Gene3D" id="3.40.50.720">
    <property type="entry name" value="NAD(P)-binding Rossmann-like Domain"/>
    <property type="match status" value="1"/>
</dbReference>
<dbReference type="Pfam" id="PF00393">
    <property type="entry name" value="6PGD"/>
    <property type="match status" value="1"/>
</dbReference>
<evidence type="ECO:0000256" key="1">
    <source>
        <dbReference type="ARBA" id="ARBA00008419"/>
    </source>
</evidence>
<dbReference type="SUPFAM" id="SSF51735">
    <property type="entry name" value="NAD(P)-binding Rossmann-fold domains"/>
    <property type="match status" value="1"/>
</dbReference>
<evidence type="ECO:0000256" key="2">
    <source>
        <dbReference type="ARBA" id="ARBA00023002"/>
    </source>
</evidence>
<feature type="binding site" evidence="7">
    <location>
        <begin position="73"/>
        <end position="75"/>
    </location>
    <ligand>
        <name>NADP(+)</name>
        <dbReference type="ChEBI" id="CHEBI:58349"/>
    </ligand>
</feature>
<dbReference type="FunFam" id="1.20.5.320:FF:000001">
    <property type="entry name" value="6-phosphogluconate dehydrogenase, decarboxylating"/>
    <property type="match status" value="1"/>
</dbReference>
<comment type="function">
    <text evidence="4">Catalyzes the oxidative decarboxylation of 6-phosphogluconate to ribulose 5-phosphate and CO(2), with concomitant reduction of NADP to NADPH.</text>
</comment>
<dbReference type="AlphaFoldDB" id="A0A2R6Y3F0"/>
<feature type="binding site" description="in other chain" evidence="6">
    <location>
        <position position="286"/>
    </location>
    <ligand>
        <name>substrate</name>
        <note>ligand shared between dimeric partners</note>
    </ligand>
</feature>
<comment type="catalytic activity">
    <reaction evidence="4 8">
        <text>6-phospho-D-gluconate + NADP(+) = D-ribulose 5-phosphate + CO2 + NADPH</text>
        <dbReference type="Rhea" id="RHEA:10116"/>
        <dbReference type="ChEBI" id="CHEBI:16526"/>
        <dbReference type="ChEBI" id="CHEBI:57783"/>
        <dbReference type="ChEBI" id="CHEBI:58121"/>
        <dbReference type="ChEBI" id="CHEBI:58349"/>
        <dbReference type="ChEBI" id="CHEBI:58759"/>
        <dbReference type="EC" id="1.1.1.44"/>
    </reaction>
</comment>
<sequence length="480" mass="52829">MGSDIGVYGLGVMGKNLAFNLADHGFTVAVYNRSKEKTEALLEEKGALSIRGYTDVETFVTHLNPPRRIFMMVQAGRATDDVIQSLLPYLSSGDVLIDGGNAYFHDTERRAKELELRGIHFLGLGISGGETGARFGPSLMPGGSLRAYTSVAPMLEAIAAKYEDKPCVAYLGEGGAGHYVKMVHNGIEYADMQLIAEVYHLLKHSLNASSDSLASIFDDWNQGELSSYLIEITARILKVKDPESGEPLVDRILDRAQQKGTGKWTAQEALELGVPLSVITEAVYARALSAMKEDRLRAADILAPAVLVEGSPEPSFAEEPGPKTDWIETLRKALYAAKIIAYAQGFAQLKTAGEVYGWQLPLSDIASIWRAGCIIRARLLNDIMHVYADPAFQDHLLLTPLFAKRLKETIPHLRRAVRYGVEKGLSLPALAQALSYYDGLRSAYLPANLIQAQRDFFGAHTYERTDRPGSFHTDWETFHP</sequence>
<dbReference type="InterPro" id="IPR036291">
    <property type="entry name" value="NAD(P)-bd_dom_sf"/>
</dbReference>
<dbReference type="InterPro" id="IPR006115">
    <property type="entry name" value="6PGDH_NADP-bd"/>
</dbReference>
<proteinExistence type="inferred from homology"/>
<keyword evidence="4 8" id="KW-0521">NADP</keyword>
<evidence type="ECO:0000313" key="10">
    <source>
        <dbReference type="EMBL" id="PTQ57188.1"/>
    </source>
</evidence>
<dbReference type="GO" id="GO:0004616">
    <property type="term" value="F:phosphogluconate dehydrogenase (decarboxylating) activity"/>
    <property type="evidence" value="ECO:0007669"/>
    <property type="project" value="UniProtKB-EC"/>
</dbReference>
<evidence type="ECO:0000256" key="3">
    <source>
        <dbReference type="ARBA" id="ARBA00023064"/>
    </source>
</evidence>
<feature type="active site" description="Proton acceptor" evidence="5">
    <location>
        <position position="181"/>
    </location>
</feature>
<evidence type="ECO:0000256" key="4">
    <source>
        <dbReference type="PIRNR" id="PIRNR000109"/>
    </source>
</evidence>
<comment type="pathway">
    <text evidence="4 8">Carbohydrate degradation; pentose phosphate pathway; D-ribulose 5-phosphate from D-glucose 6-phosphate (oxidative stage): step 3/3.</text>
</comment>
<evidence type="ECO:0000256" key="7">
    <source>
        <dbReference type="PIRSR" id="PIRSR000109-3"/>
    </source>
</evidence>
<feature type="binding site" evidence="7">
    <location>
        <begin position="9"/>
        <end position="14"/>
    </location>
    <ligand>
        <name>NADP(+)</name>
        <dbReference type="ChEBI" id="CHEBI:58349"/>
    </ligand>
</feature>
<dbReference type="Proteomes" id="UP000244338">
    <property type="component" value="Unassembled WGS sequence"/>
</dbReference>
<comment type="caution">
    <text evidence="10">The sequence shown here is derived from an EMBL/GenBank/DDBJ whole genome shotgun (WGS) entry which is preliminary data.</text>
</comment>
<feature type="binding site" description="in other chain" evidence="6">
    <location>
        <position position="101"/>
    </location>
    <ligand>
        <name>substrate</name>
        <note>ligand shared between dimeric partners</note>
    </ligand>
</feature>
<feature type="binding site" evidence="7">
    <location>
        <begin position="32"/>
        <end position="34"/>
    </location>
    <ligand>
        <name>NADP(+)</name>
        <dbReference type="ChEBI" id="CHEBI:58349"/>
    </ligand>
</feature>
<dbReference type="InterPro" id="IPR006183">
    <property type="entry name" value="Pgluconate_DH"/>
</dbReference>
<feature type="binding site" evidence="7">
    <location>
        <position position="101"/>
    </location>
    <ligand>
        <name>NADP(+)</name>
        <dbReference type="ChEBI" id="CHEBI:58349"/>
    </ligand>
</feature>
<dbReference type="FunFam" id="1.10.1040.10:FF:000002">
    <property type="entry name" value="6-phosphogluconate dehydrogenase, decarboxylating"/>
    <property type="match status" value="1"/>
</dbReference>
<gene>
    <name evidence="10" type="ORF">BSOLF_2058</name>
</gene>
<dbReference type="EC" id="1.1.1.44" evidence="4 8"/>
<keyword evidence="4 8" id="KW-0570">Pentose shunt</keyword>
<evidence type="ECO:0000256" key="8">
    <source>
        <dbReference type="RuleBase" id="RU000485"/>
    </source>
</evidence>
<feature type="binding site" evidence="6">
    <location>
        <position position="460"/>
    </location>
    <ligand>
        <name>substrate</name>
        <note>ligand shared between dimeric partners</note>
    </ligand>
</feature>
<dbReference type="GO" id="GO:0006098">
    <property type="term" value="P:pentose-phosphate shunt"/>
    <property type="evidence" value="ECO:0007669"/>
    <property type="project" value="UniProtKB-UniPathway"/>
</dbReference>
<dbReference type="InterPro" id="IPR013328">
    <property type="entry name" value="6PGD_dom2"/>
</dbReference>
<feature type="domain" description="6-phosphogluconate dehydrogenase C-terminal" evidence="9">
    <location>
        <begin position="177"/>
        <end position="476"/>
    </location>
</feature>
<feature type="binding site" description="in other chain" evidence="6">
    <location>
        <position position="189"/>
    </location>
    <ligand>
        <name>substrate</name>
        <note>ligand shared between dimeric partners</note>
    </ligand>
</feature>
<organism evidence="10 11">
    <name type="scientific">Candidatus Carbonibacillus altaicus</name>
    <dbReference type="NCBI Taxonomy" id="2163959"/>
    <lineage>
        <taxon>Bacteria</taxon>
        <taxon>Bacillati</taxon>
        <taxon>Bacillota</taxon>
        <taxon>Bacilli</taxon>
        <taxon>Bacillales</taxon>
        <taxon>Candidatus Carbonibacillus</taxon>
    </lineage>
</organism>
<comment type="subunit">
    <text evidence="4">Homodimer.</text>
</comment>
<feature type="binding site" evidence="6">
    <location>
        <position position="454"/>
    </location>
    <ligand>
        <name>substrate</name>
        <note>ligand shared between dimeric partners</note>
    </ligand>
</feature>
<dbReference type="FunFam" id="3.40.50.720:FF:000007">
    <property type="entry name" value="6-phosphogluconate dehydrogenase, decarboxylating"/>
    <property type="match status" value="1"/>
</dbReference>
<dbReference type="Pfam" id="PF03446">
    <property type="entry name" value="NAD_binding_2"/>
    <property type="match status" value="1"/>
</dbReference>
<dbReference type="InterPro" id="IPR006113">
    <property type="entry name" value="6PGDH_Gnd/GntZ"/>
</dbReference>
<dbReference type="PANTHER" id="PTHR11811">
    <property type="entry name" value="6-PHOSPHOGLUCONATE DEHYDROGENASE"/>
    <property type="match status" value="1"/>
</dbReference>
<dbReference type="InterPro" id="IPR008927">
    <property type="entry name" value="6-PGluconate_DH-like_C_sf"/>
</dbReference>
<evidence type="ECO:0000313" key="11">
    <source>
        <dbReference type="Proteomes" id="UP000244338"/>
    </source>
</evidence>
<feature type="binding site" description="in other chain" evidence="6">
    <location>
        <begin position="184"/>
        <end position="185"/>
    </location>
    <ligand>
        <name>substrate</name>
        <note>ligand shared between dimeric partners</note>
    </ligand>
</feature>
<evidence type="ECO:0000256" key="6">
    <source>
        <dbReference type="PIRSR" id="PIRSR000109-2"/>
    </source>
</evidence>
<dbReference type="SUPFAM" id="SSF48179">
    <property type="entry name" value="6-phosphogluconate dehydrogenase C-terminal domain-like"/>
    <property type="match status" value="1"/>
</dbReference>
<dbReference type="GO" id="GO:0019521">
    <property type="term" value="P:D-gluconate metabolic process"/>
    <property type="evidence" value="ECO:0007669"/>
    <property type="project" value="UniProtKB-KW"/>
</dbReference>
<dbReference type="NCBIfam" id="NF006765">
    <property type="entry name" value="PRK09287.1"/>
    <property type="match status" value="1"/>
</dbReference>
<evidence type="ECO:0000259" key="9">
    <source>
        <dbReference type="SMART" id="SM01350"/>
    </source>
</evidence>
<dbReference type="InterPro" id="IPR006114">
    <property type="entry name" value="6PGDH_C"/>
</dbReference>
<dbReference type="UniPathway" id="UPA00115">
    <property type="reaction ID" value="UER00410"/>
</dbReference>
<dbReference type="Gene3D" id="1.20.5.320">
    <property type="entry name" value="6-Phosphogluconate Dehydrogenase, domain 3"/>
    <property type="match status" value="1"/>
</dbReference>
<feature type="binding site" description="in other chain" evidence="6">
    <location>
        <begin position="127"/>
        <end position="129"/>
    </location>
    <ligand>
        <name>substrate</name>
        <note>ligand shared between dimeric partners</note>
    </ligand>
</feature>
<reference evidence="11" key="1">
    <citation type="journal article" date="2018" name="Sci. Rep.">
        <title>Lignite coal burning seam in the remote Altai Mountains harbors a hydrogen-driven thermophilic microbial community.</title>
        <authorList>
            <person name="Kadnikov V.V."/>
            <person name="Mardanov A.V."/>
            <person name="Ivasenko D.A."/>
            <person name="Antsiferov D.V."/>
            <person name="Beletsky A.V."/>
            <person name="Karnachuk O.V."/>
            <person name="Ravin N.V."/>
        </authorList>
    </citation>
    <scope>NUCLEOTIDE SEQUENCE [LARGE SCALE GENOMIC DNA]</scope>
</reference>
<protein>
    <recommendedName>
        <fullName evidence="4 8">6-phosphogluconate dehydrogenase, decarboxylating</fullName>
        <ecNumber evidence="4 8">1.1.1.44</ecNumber>
    </recommendedName>
</protein>
<keyword evidence="3 8" id="KW-0311">Gluconate utilization</keyword>
<accession>A0A2R6Y3F0</accession>
<keyword evidence="2 4" id="KW-0560">Oxidoreductase</keyword>
<evidence type="ECO:0000256" key="5">
    <source>
        <dbReference type="PIRSR" id="PIRSR000109-1"/>
    </source>
</evidence>
<dbReference type="PIRSF" id="PIRSF000109">
    <property type="entry name" value="6PGD"/>
    <property type="match status" value="1"/>
</dbReference>
<name>A0A2R6Y3F0_9BACL</name>
<dbReference type="Gene3D" id="1.10.1040.10">
    <property type="entry name" value="N-(1-d-carboxylethyl)-l-norvaline Dehydrogenase, domain 2"/>
    <property type="match status" value="1"/>
</dbReference>
<dbReference type="EMBL" id="PEBX01000011">
    <property type="protein sequence ID" value="PTQ57188.1"/>
    <property type="molecule type" value="Genomic_DNA"/>
</dbReference>
<dbReference type="NCBIfam" id="TIGR00873">
    <property type="entry name" value="gnd"/>
    <property type="match status" value="1"/>
</dbReference>